<feature type="chain" id="PRO_5003396605" description="Secreted protein with PEP-CTERM sorting signal" evidence="2">
    <location>
        <begin position="30"/>
        <end position="292"/>
    </location>
</feature>
<sequence length="292" mass="29958">MNRFLIKHTLVKSVLVMLGALTTGSAAFASNWEGTADYTAAPTSAGDEAVIGPFDTYDFGPGIGLIKPDGAVAAGQTFQGYFQTVVTGHLYQSNALTTPTLNVSGASGSGNGFELTVRSFFEGTYVNVSANSLDFNITGGTAGLYFDTTPDYSFANDSGFANDEAILSGAISTGVGSIIFPNVVGVGVETVDLNISGVFGGFNADIFEPDTIGGGSAIFSIKTKTPSNSTPIIDQVTNGPAKSVSGLSIVGGQLFEVDGQMQLTAVPVPGAAWLFLSAIMGLLPVTRKKFAA</sequence>
<dbReference type="AlphaFoldDB" id="G0A6V8"/>
<dbReference type="Proteomes" id="UP000008888">
    <property type="component" value="Chromosome"/>
</dbReference>
<reference key="2">
    <citation type="submission" date="2011-05" db="EMBL/GenBank/DDBJ databases">
        <title>Complete genome sequence of the aerobic marine methanotroph Methylomonas methanica MC09.</title>
        <authorList>
            <person name="Boden R."/>
            <person name="Cunliffe M."/>
            <person name="Scanlan J."/>
            <person name="Moussard H."/>
            <person name="Kits K.D."/>
            <person name="Klotz M."/>
            <person name="Jetten M."/>
            <person name="Vuilleumier S."/>
            <person name="Han J."/>
            <person name="Peters L."/>
            <person name="Mikhailova N."/>
            <person name="Teshima H."/>
            <person name="Tapia R."/>
            <person name="Kyrpides N."/>
            <person name="Ivanova N."/>
            <person name="Pagani I."/>
            <person name="Cheng J.-F."/>
            <person name="Goodwin L."/>
            <person name="Han C."/>
            <person name="Hauser L."/>
            <person name="Land M."/>
            <person name="Lapidus A."/>
            <person name="Lucas S."/>
            <person name="Pitluck S."/>
            <person name="Woyke T."/>
            <person name="Stein L.Y."/>
            <person name="Murrell C."/>
        </authorList>
    </citation>
    <scope>NUCLEOTIDE SEQUENCE</scope>
    <source>
        <strain>MC09</strain>
    </source>
</reference>
<proteinExistence type="predicted"/>
<dbReference type="NCBIfam" id="NF033554">
    <property type="entry name" value="floc_PepA"/>
    <property type="match status" value="1"/>
</dbReference>
<reference evidence="3 4" key="1">
    <citation type="journal article" date="2011" name="J. Bacteriol.">
        <title>Complete Genome Sequence of the Aerobic Marine Methanotroph Methylomonas methanica MC09.</title>
        <authorList>
            <person name="Boden R."/>
            <person name="Cunliffe M."/>
            <person name="Scanlan J."/>
            <person name="Moussard H."/>
            <person name="Kits K.D."/>
            <person name="Klotz M.G."/>
            <person name="Jetten M.S."/>
            <person name="Vuilleumier S."/>
            <person name="Han J."/>
            <person name="Peters L."/>
            <person name="Mikhailova N."/>
            <person name="Teshima H."/>
            <person name="Tapia R."/>
            <person name="Kyrpides N."/>
            <person name="Ivanova N."/>
            <person name="Pagani I."/>
            <person name="Cheng J.F."/>
            <person name="Goodwin L."/>
            <person name="Han C."/>
            <person name="Hauser L."/>
            <person name="Land M.L."/>
            <person name="Lapidus A."/>
            <person name="Lucas S."/>
            <person name="Pitluck S."/>
            <person name="Woyke T."/>
            <person name="Stein L."/>
            <person name="Murrell J.C."/>
        </authorList>
    </citation>
    <scope>NUCLEOTIDE SEQUENCE [LARGE SCALE GENOMIC DNA]</scope>
    <source>
        <strain evidence="3 4">MC09</strain>
    </source>
</reference>
<keyword evidence="1" id="KW-0472">Membrane</keyword>
<dbReference type="RefSeq" id="WP_013818823.1">
    <property type="nucleotide sequence ID" value="NC_015572.1"/>
</dbReference>
<name>G0A6V8_METMM</name>
<reference evidence="4" key="3">
    <citation type="submission" date="2011-05" db="EMBL/GenBank/DDBJ databases">
        <title>Complete sequence of Methylomonas methanica MC09.</title>
        <authorList>
            <consortium name="US DOE Joint Genome Institute"/>
            <person name="Lucas S."/>
            <person name="Han J."/>
            <person name="Lapidus A."/>
            <person name="Cheng J.-F."/>
            <person name="Goodwin L."/>
            <person name="Pitluck S."/>
            <person name="Peters L."/>
            <person name="Mikhailova N."/>
            <person name="Teshima H."/>
            <person name="Han C."/>
            <person name="Tapia R."/>
            <person name="Land M."/>
            <person name="Hauser L."/>
            <person name="Kyrpides N."/>
            <person name="Ivanova N."/>
            <person name="Pagani I."/>
            <person name="Stein L."/>
            <person name="Woyke T."/>
        </authorList>
    </citation>
    <scope>NUCLEOTIDE SEQUENCE [LARGE SCALE GENOMIC DNA]</scope>
    <source>
        <strain evidence="4">MC09</strain>
    </source>
</reference>
<dbReference type="HOGENOM" id="CLU_952516_0_0_6"/>
<keyword evidence="1" id="KW-1133">Transmembrane helix</keyword>
<dbReference type="OrthoDB" id="5573752at2"/>
<keyword evidence="4" id="KW-1185">Reference proteome</keyword>
<evidence type="ECO:0000256" key="1">
    <source>
        <dbReference type="SAM" id="Phobius"/>
    </source>
</evidence>
<feature type="transmembrane region" description="Helical" evidence="1">
    <location>
        <begin position="266"/>
        <end position="285"/>
    </location>
</feature>
<evidence type="ECO:0000256" key="2">
    <source>
        <dbReference type="SAM" id="SignalP"/>
    </source>
</evidence>
<keyword evidence="1" id="KW-0812">Transmembrane</keyword>
<dbReference type="EMBL" id="CP002738">
    <property type="protein sequence ID" value="AEG00579.1"/>
    <property type="molecule type" value="Genomic_DNA"/>
</dbReference>
<protein>
    <recommendedName>
        <fullName evidence="5">Secreted protein with PEP-CTERM sorting signal</fullName>
    </recommendedName>
</protein>
<dbReference type="eggNOG" id="ENOG50349Z9">
    <property type="taxonomic scope" value="Bacteria"/>
</dbReference>
<accession>G0A6V8</accession>
<dbReference type="KEGG" id="mmt:Metme_2174"/>
<evidence type="ECO:0008006" key="5">
    <source>
        <dbReference type="Google" id="ProtNLM"/>
    </source>
</evidence>
<gene>
    <name evidence="3" type="ordered locus">Metme_2174</name>
</gene>
<evidence type="ECO:0000313" key="4">
    <source>
        <dbReference type="Proteomes" id="UP000008888"/>
    </source>
</evidence>
<evidence type="ECO:0000313" key="3">
    <source>
        <dbReference type="EMBL" id="AEG00579.1"/>
    </source>
</evidence>
<organism evidence="3 4">
    <name type="scientific">Methylomonas methanica (strain DSM 25384 / MC09)</name>
    <dbReference type="NCBI Taxonomy" id="857087"/>
    <lineage>
        <taxon>Bacteria</taxon>
        <taxon>Pseudomonadati</taxon>
        <taxon>Pseudomonadota</taxon>
        <taxon>Gammaproteobacteria</taxon>
        <taxon>Methylococcales</taxon>
        <taxon>Methylococcaceae</taxon>
        <taxon>Methylomonas</taxon>
    </lineage>
</organism>
<keyword evidence="2" id="KW-0732">Signal</keyword>
<feature type="signal peptide" evidence="2">
    <location>
        <begin position="1"/>
        <end position="29"/>
    </location>
</feature>